<proteinExistence type="predicted"/>
<dbReference type="EMBL" id="CP001349">
    <property type="protein sequence ID" value="ACL56556.1"/>
    <property type="molecule type" value="Genomic_DNA"/>
</dbReference>
<dbReference type="RefSeq" id="WP_015928251.1">
    <property type="nucleotide sequence ID" value="NC_011894.1"/>
</dbReference>
<protein>
    <submittedName>
        <fullName evidence="1">Uncharacterized protein</fullName>
    </submittedName>
</protein>
<name>B8IPQ6_METNO</name>
<gene>
    <name evidence="1" type="ordered locus">Mnod_1564</name>
</gene>
<organism evidence="1 2">
    <name type="scientific">Methylobacterium nodulans (strain LMG 21967 / CNCM I-2342 / ORS 2060)</name>
    <dbReference type="NCBI Taxonomy" id="460265"/>
    <lineage>
        <taxon>Bacteria</taxon>
        <taxon>Pseudomonadati</taxon>
        <taxon>Pseudomonadota</taxon>
        <taxon>Alphaproteobacteria</taxon>
        <taxon>Hyphomicrobiales</taxon>
        <taxon>Methylobacteriaceae</taxon>
        <taxon>Methylobacterium</taxon>
    </lineage>
</organism>
<dbReference type="HOGENOM" id="CLU_2650303_0_0_5"/>
<evidence type="ECO:0000313" key="2">
    <source>
        <dbReference type="Proteomes" id="UP000008207"/>
    </source>
</evidence>
<accession>B8IPQ6</accession>
<keyword evidence="2" id="KW-1185">Reference proteome</keyword>
<sequence>MKEAAQPHVSAKDESLPLAEPVVLTPEELDAAVGGLLAAGGLSQIVKGGTTTTGLIVGPYSPLRSILQANTLLSQG</sequence>
<dbReference type="eggNOG" id="ENOG5030X1Z">
    <property type="taxonomic scope" value="Bacteria"/>
</dbReference>
<evidence type="ECO:0000313" key="1">
    <source>
        <dbReference type="EMBL" id="ACL56556.1"/>
    </source>
</evidence>
<dbReference type="STRING" id="460265.Mnod_1564"/>
<reference evidence="1 2" key="1">
    <citation type="submission" date="2009-01" db="EMBL/GenBank/DDBJ databases">
        <title>Complete sequence of chromosome of Methylobacterium nodulans ORS 2060.</title>
        <authorList>
            <consortium name="US DOE Joint Genome Institute"/>
            <person name="Lucas S."/>
            <person name="Copeland A."/>
            <person name="Lapidus A."/>
            <person name="Glavina del Rio T."/>
            <person name="Dalin E."/>
            <person name="Tice H."/>
            <person name="Bruce D."/>
            <person name="Goodwin L."/>
            <person name="Pitluck S."/>
            <person name="Sims D."/>
            <person name="Brettin T."/>
            <person name="Detter J.C."/>
            <person name="Han C."/>
            <person name="Larimer F."/>
            <person name="Land M."/>
            <person name="Hauser L."/>
            <person name="Kyrpides N."/>
            <person name="Ivanova N."/>
            <person name="Marx C.J."/>
            <person name="Richardson P."/>
        </authorList>
    </citation>
    <scope>NUCLEOTIDE SEQUENCE [LARGE SCALE GENOMIC DNA]</scope>
    <source>
        <strain evidence="2">LMG 21967 / CNCM I-2342 / ORS 2060</strain>
    </source>
</reference>
<dbReference type="Proteomes" id="UP000008207">
    <property type="component" value="Chromosome"/>
</dbReference>
<dbReference type="KEGG" id="mno:Mnod_1564"/>
<dbReference type="AlphaFoldDB" id="B8IPQ6"/>